<protein>
    <submittedName>
        <fullName evidence="1">Uncharacterized protein</fullName>
    </submittedName>
</protein>
<reference evidence="1" key="1">
    <citation type="journal article" date="2015" name="Nature">
        <title>Complex archaea that bridge the gap between prokaryotes and eukaryotes.</title>
        <authorList>
            <person name="Spang A."/>
            <person name="Saw J.H."/>
            <person name="Jorgensen S.L."/>
            <person name="Zaremba-Niedzwiedzka K."/>
            <person name="Martijn J."/>
            <person name="Lind A.E."/>
            <person name="van Eijk R."/>
            <person name="Schleper C."/>
            <person name="Guy L."/>
            <person name="Ettema T.J."/>
        </authorList>
    </citation>
    <scope>NUCLEOTIDE SEQUENCE</scope>
</reference>
<gene>
    <name evidence="1" type="ORF">LCGC14_2602830</name>
</gene>
<dbReference type="AlphaFoldDB" id="A0A0F9D105"/>
<proteinExistence type="predicted"/>
<accession>A0A0F9D105</accession>
<dbReference type="EMBL" id="LAZR01043984">
    <property type="protein sequence ID" value="KKL05758.1"/>
    <property type="molecule type" value="Genomic_DNA"/>
</dbReference>
<organism evidence="1">
    <name type="scientific">marine sediment metagenome</name>
    <dbReference type="NCBI Taxonomy" id="412755"/>
    <lineage>
        <taxon>unclassified sequences</taxon>
        <taxon>metagenomes</taxon>
        <taxon>ecological metagenomes</taxon>
    </lineage>
</organism>
<name>A0A0F9D105_9ZZZZ</name>
<evidence type="ECO:0000313" key="1">
    <source>
        <dbReference type="EMBL" id="KKL05758.1"/>
    </source>
</evidence>
<sequence length="127" mass="14547">MPDKRRQHKTELRARELKESYCVTRGCKFFGQRAVQGVCFAKLDGMTNGYIKSVLESGEHMLQEMRSLRRADKQTTDKKWIKYLEGHVVCSWANDTFGLDELIYLRAENAKLRNALAKAKASPSGSF</sequence>
<comment type="caution">
    <text evidence="1">The sequence shown here is derived from an EMBL/GenBank/DDBJ whole genome shotgun (WGS) entry which is preliminary data.</text>
</comment>